<dbReference type="GO" id="GO:0016853">
    <property type="term" value="F:isomerase activity"/>
    <property type="evidence" value="ECO:0007669"/>
    <property type="project" value="UniProtKB-KW"/>
</dbReference>
<gene>
    <name evidence="2" type="ORF">GWA01_22380</name>
</gene>
<dbReference type="InterPro" id="IPR032710">
    <property type="entry name" value="NTF2-like_dom_sf"/>
</dbReference>
<dbReference type="InterPro" id="IPR037401">
    <property type="entry name" value="SnoaL-like"/>
</dbReference>
<dbReference type="SUPFAM" id="SSF54427">
    <property type="entry name" value="NTF2-like"/>
    <property type="match status" value="1"/>
</dbReference>
<dbReference type="Pfam" id="PF12680">
    <property type="entry name" value="SnoaL_2"/>
    <property type="match status" value="1"/>
</dbReference>
<protein>
    <submittedName>
        <fullName evidence="2">Steroid Delta-isomerase</fullName>
    </submittedName>
</protein>
<dbReference type="PIRSF" id="PIRSF030561">
    <property type="entry name" value="UCP030561"/>
    <property type="match status" value="1"/>
</dbReference>
<evidence type="ECO:0000313" key="2">
    <source>
        <dbReference type="EMBL" id="GEK94468.1"/>
    </source>
</evidence>
<dbReference type="InterPro" id="IPR008317">
    <property type="entry name" value="UCP030561"/>
</dbReference>
<evidence type="ECO:0000313" key="3">
    <source>
        <dbReference type="Proteomes" id="UP000321230"/>
    </source>
</evidence>
<dbReference type="AlphaFoldDB" id="A0A511B235"/>
<name>A0A511B235_9PROT</name>
<keyword evidence="3" id="KW-1185">Reference proteome</keyword>
<organism evidence="2 3">
    <name type="scientific">Gluconobacter wancherniae NBRC 103581</name>
    <dbReference type="NCBI Taxonomy" id="656744"/>
    <lineage>
        <taxon>Bacteria</taxon>
        <taxon>Pseudomonadati</taxon>
        <taxon>Pseudomonadota</taxon>
        <taxon>Alphaproteobacteria</taxon>
        <taxon>Acetobacterales</taxon>
        <taxon>Acetobacteraceae</taxon>
        <taxon>Gluconobacter</taxon>
    </lineage>
</organism>
<dbReference type="RefSeq" id="WP_146798021.1">
    <property type="nucleotide sequence ID" value="NZ_BARC01000002.1"/>
</dbReference>
<feature type="domain" description="SnoaL-like" evidence="1">
    <location>
        <begin position="13"/>
        <end position="112"/>
    </location>
</feature>
<evidence type="ECO:0000259" key="1">
    <source>
        <dbReference type="Pfam" id="PF12680"/>
    </source>
</evidence>
<dbReference type="EMBL" id="BJUZ01000003">
    <property type="protein sequence ID" value="GEK94468.1"/>
    <property type="molecule type" value="Genomic_DNA"/>
</dbReference>
<reference evidence="2 3" key="1">
    <citation type="submission" date="2019-07" db="EMBL/GenBank/DDBJ databases">
        <title>Whole genome shotgun sequence of Gluconobacter wancherniae NBRC 103581.</title>
        <authorList>
            <person name="Hosoyama A."/>
            <person name="Uohara A."/>
            <person name="Ohji S."/>
            <person name="Ichikawa N."/>
        </authorList>
    </citation>
    <scope>NUCLEOTIDE SEQUENCE [LARGE SCALE GENOMIC DNA]</scope>
    <source>
        <strain evidence="2 3">NBRC 103581</strain>
    </source>
</reference>
<dbReference type="Gene3D" id="3.10.450.50">
    <property type="match status" value="1"/>
</dbReference>
<keyword evidence="2" id="KW-0413">Isomerase</keyword>
<dbReference type="OrthoDB" id="9799296at2"/>
<sequence>MPPPQSVEVTLPVQKQLEAYNLRDIENFMLWWAEDCQYYAFPSTLLAANATEIRARHIERFKEPNLFGKLHTRTVVGNVVVDHETVQRNFPDGAGQVDVICIYEVQNSKITKAWFKVGEPRLHQQISPLKI</sequence>
<accession>A0A511B235</accession>
<comment type="caution">
    <text evidence="2">The sequence shown here is derived from an EMBL/GenBank/DDBJ whole genome shotgun (WGS) entry which is preliminary data.</text>
</comment>
<proteinExistence type="predicted"/>
<dbReference type="Proteomes" id="UP000321230">
    <property type="component" value="Unassembled WGS sequence"/>
</dbReference>